<keyword evidence="1" id="KW-0812">Transmembrane</keyword>
<dbReference type="Proteomes" id="UP000650477">
    <property type="component" value="Unassembled WGS sequence"/>
</dbReference>
<keyword evidence="1" id="KW-1133">Transmembrane helix</keyword>
<organism evidence="2 3">
    <name type="scientific">Morganella morganii</name>
    <name type="common">Proteus morganii</name>
    <dbReference type="NCBI Taxonomy" id="582"/>
    <lineage>
        <taxon>Bacteria</taxon>
        <taxon>Pseudomonadati</taxon>
        <taxon>Pseudomonadota</taxon>
        <taxon>Gammaproteobacteria</taxon>
        <taxon>Enterobacterales</taxon>
        <taxon>Morganellaceae</taxon>
        <taxon>Morganella</taxon>
    </lineage>
</organism>
<comment type="caution">
    <text evidence="2">The sequence shown here is derived from an EMBL/GenBank/DDBJ whole genome shotgun (WGS) entry which is preliminary data.</text>
</comment>
<feature type="transmembrane region" description="Helical" evidence="1">
    <location>
        <begin position="27"/>
        <end position="46"/>
    </location>
</feature>
<proteinExistence type="predicted"/>
<reference evidence="2" key="1">
    <citation type="submission" date="2017-12" db="EMBL/GenBank/DDBJ databases">
        <title>Genome sequencing and analysis.</title>
        <authorList>
            <person name="Huang Y.-T."/>
        </authorList>
    </citation>
    <scope>NUCLEOTIDE SEQUENCE</scope>
    <source>
        <strain evidence="2">VGH116</strain>
    </source>
</reference>
<name>A0A8I0PXK0_MORMO</name>
<gene>
    <name evidence="2" type="ORF">CYG68_12180</name>
</gene>
<accession>A0A8I0PXK0</accession>
<dbReference type="EMBL" id="PKLF01000010">
    <property type="protein sequence ID" value="MBE8613157.1"/>
    <property type="molecule type" value="Genomic_DNA"/>
</dbReference>
<sequence length="86" mass="9720">MDELHSRLTYFFATAGAFFSGFSLFEWGFLIGLVFSIGLGVMNYLLNRRSQQQRTAIWADYVETLKQQGISSGSAKDFITAPKQEL</sequence>
<evidence type="ECO:0000313" key="3">
    <source>
        <dbReference type="Proteomes" id="UP000650477"/>
    </source>
</evidence>
<evidence type="ECO:0008006" key="4">
    <source>
        <dbReference type="Google" id="ProtNLM"/>
    </source>
</evidence>
<protein>
    <recommendedName>
        <fullName evidence="4">Holin</fullName>
    </recommendedName>
</protein>
<dbReference type="RefSeq" id="WP_049247081.1">
    <property type="nucleotide sequence ID" value="NZ_JAWLLN010000002.1"/>
</dbReference>
<dbReference type="AlphaFoldDB" id="A0A8I0PXK0"/>
<evidence type="ECO:0000256" key="1">
    <source>
        <dbReference type="SAM" id="Phobius"/>
    </source>
</evidence>
<keyword evidence="1" id="KW-0472">Membrane</keyword>
<evidence type="ECO:0000313" key="2">
    <source>
        <dbReference type="EMBL" id="MBE8613157.1"/>
    </source>
</evidence>